<accession>A0A642USE3</accession>
<dbReference type="AlphaFoldDB" id="A0A642USE3"/>
<dbReference type="EMBL" id="SWFT01000057">
    <property type="protein sequence ID" value="KAA8904528.1"/>
    <property type="molecule type" value="Genomic_DNA"/>
</dbReference>
<dbReference type="VEuPathDB" id="FungiDB:DIURU_001884"/>
<dbReference type="Proteomes" id="UP000449547">
    <property type="component" value="Unassembled WGS sequence"/>
</dbReference>
<organism evidence="1 2">
    <name type="scientific">Diutina rugosa</name>
    <name type="common">Yeast</name>
    <name type="synonym">Candida rugosa</name>
    <dbReference type="NCBI Taxonomy" id="5481"/>
    <lineage>
        <taxon>Eukaryota</taxon>
        <taxon>Fungi</taxon>
        <taxon>Dikarya</taxon>
        <taxon>Ascomycota</taxon>
        <taxon>Saccharomycotina</taxon>
        <taxon>Pichiomycetes</taxon>
        <taxon>Debaryomycetaceae</taxon>
        <taxon>Diutina</taxon>
    </lineage>
</organism>
<gene>
    <name evidence="1" type="ORF">DIURU_001884</name>
</gene>
<reference evidence="1 2" key="1">
    <citation type="submission" date="2019-07" db="EMBL/GenBank/DDBJ databases">
        <title>Genome assembly of two rare yeast pathogens: Diutina rugosa and Trichomonascus ciferrii.</title>
        <authorList>
            <person name="Mixao V."/>
            <person name="Saus E."/>
            <person name="Hansen A."/>
            <person name="Lass-Flor C."/>
            <person name="Gabaldon T."/>
        </authorList>
    </citation>
    <scope>NUCLEOTIDE SEQUENCE [LARGE SCALE GENOMIC DNA]</scope>
    <source>
        <strain evidence="1 2">CBS 613</strain>
    </source>
</reference>
<dbReference type="GeneID" id="54780537"/>
<evidence type="ECO:0000313" key="2">
    <source>
        <dbReference type="Proteomes" id="UP000449547"/>
    </source>
</evidence>
<proteinExistence type="predicted"/>
<name>A0A642USE3_DIURU</name>
<protein>
    <submittedName>
        <fullName evidence="1">Uncharacterized protein</fullName>
    </submittedName>
</protein>
<comment type="caution">
    <text evidence="1">The sequence shown here is derived from an EMBL/GenBank/DDBJ whole genome shotgun (WGS) entry which is preliminary data.</text>
</comment>
<keyword evidence="2" id="KW-1185">Reference proteome</keyword>
<evidence type="ECO:0000313" key="1">
    <source>
        <dbReference type="EMBL" id="KAA8904528.1"/>
    </source>
</evidence>
<dbReference type="RefSeq" id="XP_034013313.1">
    <property type="nucleotide sequence ID" value="XM_034154476.1"/>
</dbReference>
<sequence>MSRQSFARHFKHHVHAKVHMVQPPASTAQVQSMLKQFAQVGNLEYFRISKPSASQFGTEITVTYSPSCRQQVLGKMLFDKHGDVINLSGRTDPADAARENHGRLVERLQQFIGEDGRFKSVTFKERAQSDDVVKANVAGQTKVNDVTA</sequence>